<dbReference type="Proteomes" id="UP000033934">
    <property type="component" value="Unassembled WGS sequence"/>
</dbReference>
<comment type="caution">
    <text evidence="1">The sequence shown here is derived from an EMBL/GenBank/DDBJ whole genome shotgun (WGS) entry which is preliminary data.</text>
</comment>
<gene>
    <name evidence="1" type="ORF">UT11_C0020G0004</name>
</gene>
<evidence type="ECO:0000313" key="1">
    <source>
        <dbReference type="EMBL" id="KKQ89681.1"/>
    </source>
</evidence>
<dbReference type="AlphaFoldDB" id="A0A0G0PK71"/>
<sequence length="80" mass="9618">MLRVIQQETCQRIWRWAESSLRVTKRSEKAQLLPIVQKCCRVTISWAIENGIDDQQLIYKKAIDLINTDWRERFVRSIQN</sequence>
<accession>A0A0G0PK71</accession>
<reference evidence="1 2" key="1">
    <citation type="journal article" date="2015" name="Nature">
        <title>rRNA introns, odd ribosomes, and small enigmatic genomes across a large radiation of phyla.</title>
        <authorList>
            <person name="Brown C.T."/>
            <person name="Hug L.A."/>
            <person name="Thomas B.C."/>
            <person name="Sharon I."/>
            <person name="Castelle C.J."/>
            <person name="Singh A."/>
            <person name="Wilkins M.J."/>
            <person name="Williams K.H."/>
            <person name="Banfield J.F."/>
        </authorList>
    </citation>
    <scope>NUCLEOTIDE SEQUENCE [LARGE SCALE GENOMIC DNA]</scope>
</reference>
<dbReference type="EMBL" id="LBVO01000020">
    <property type="protein sequence ID" value="KKQ89681.1"/>
    <property type="molecule type" value="Genomic_DNA"/>
</dbReference>
<evidence type="ECO:0000313" key="2">
    <source>
        <dbReference type="Proteomes" id="UP000033934"/>
    </source>
</evidence>
<proteinExistence type="predicted"/>
<organism evidence="1 2">
    <name type="scientific">Berkelbacteria bacterium GW2011_GWA2_38_9</name>
    <dbReference type="NCBI Taxonomy" id="1618334"/>
    <lineage>
        <taxon>Bacteria</taxon>
        <taxon>Candidatus Berkelbacteria</taxon>
    </lineage>
</organism>
<protein>
    <submittedName>
        <fullName evidence="1">Uncharacterized protein</fullName>
    </submittedName>
</protein>
<name>A0A0G0PK71_9BACT</name>